<evidence type="ECO:0000313" key="8">
    <source>
        <dbReference type="Proteomes" id="UP001470230"/>
    </source>
</evidence>
<keyword evidence="3" id="KW-0325">Glycoprotein</keyword>
<name>A0ABR2HY72_9EUKA</name>
<protein>
    <recommendedName>
        <fullName evidence="6">PSI domain-containing protein</fullName>
    </recommendedName>
</protein>
<evidence type="ECO:0000256" key="2">
    <source>
        <dbReference type="ARBA" id="ARBA00023136"/>
    </source>
</evidence>
<dbReference type="SMART" id="SM00423">
    <property type="entry name" value="PSI"/>
    <property type="match status" value="2"/>
</dbReference>
<keyword evidence="4" id="KW-0812">Transmembrane</keyword>
<keyword evidence="5" id="KW-0732">Signal</keyword>
<gene>
    <name evidence="7" type="ORF">M9Y10_016603</name>
</gene>
<accession>A0ABR2HY72</accession>
<keyword evidence="8" id="KW-1185">Reference proteome</keyword>
<reference evidence="7 8" key="1">
    <citation type="submission" date="2024-04" db="EMBL/GenBank/DDBJ databases">
        <title>Tritrichomonas musculus Genome.</title>
        <authorList>
            <person name="Alves-Ferreira E."/>
            <person name="Grigg M."/>
            <person name="Lorenzi H."/>
            <person name="Galac M."/>
        </authorList>
    </citation>
    <scope>NUCLEOTIDE SEQUENCE [LARGE SCALE GENOMIC DNA]</scope>
    <source>
        <strain evidence="7 8">EAF2021</strain>
    </source>
</reference>
<evidence type="ECO:0000256" key="5">
    <source>
        <dbReference type="SAM" id="SignalP"/>
    </source>
</evidence>
<evidence type="ECO:0000313" key="7">
    <source>
        <dbReference type="EMBL" id="KAK8854053.1"/>
    </source>
</evidence>
<feature type="signal peptide" evidence="5">
    <location>
        <begin position="1"/>
        <end position="19"/>
    </location>
</feature>
<sequence length="198" mass="22163">MIYFLVSLSLSLLEGSCEMYTSELCETCVSHYKDRNCGWCRTTNSCIQYKGNETACNLTEFYYKQNAKCNDPIPPPSPTPWPHYDADPTFCQKMTDEYCTKCVSANVSMSCGWCHTTKECIMGDALGPFFLSCDEWSFTEDNKCTGKVSKGTIIGLRVGIGIFIAVISVLCIFGCIKVIRSPPPEDLNPTYEIIKNPQ</sequence>
<feature type="domain" description="PSI" evidence="6">
    <location>
        <begin position="16"/>
        <end position="70"/>
    </location>
</feature>
<dbReference type="InterPro" id="IPR002165">
    <property type="entry name" value="Plexin_repeat"/>
</dbReference>
<proteinExistence type="predicted"/>
<comment type="subcellular location">
    <subcellularLocation>
        <location evidence="1">Membrane</location>
    </subcellularLocation>
</comment>
<feature type="domain" description="PSI" evidence="6">
    <location>
        <begin position="90"/>
        <end position="145"/>
    </location>
</feature>
<feature type="transmembrane region" description="Helical" evidence="4">
    <location>
        <begin position="154"/>
        <end position="176"/>
    </location>
</feature>
<dbReference type="Pfam" id="PF01437">
    <property type="entry name" value="PSI"/>
    <property type="match status" value="1"/>
</dbReference>
<dbReference type="EMBL" id="JAPFFF010000021">
    <property type="protein sequence ID" value="KAK8854053.1"/>
    <property type="molecule type" value="Genomic_DNA"/>
</dbReference>
<feature type="chain" id="PRO_5046812501" description="PSI domain-containing protein" evidence="5">
    <location>
        <begin position="20"/>
        <end position="198"/>
    </location>
</feature>
<keyword evidence="2 4" id="KW-0472">Membrane</keyword>
<comment type="caution">
    <text evidence="7">The sequence shown here is derived from an EMBL/GenBank/DDBJ whole genome shotgun (WGS) entry which is preliminary data.</text>
</comment>
<organism evidence="7 8">
    <name type="scientific">Tritrichomonas musculus</name>
    <dbReference type="NCBI Taxonomy" id="1915356"/>
    <lineage>
        <taxon>Eukaryota</taxon>
        <taxon>Metamonada</taxon>
        <taxon>Parabasalia</taxon>
        <taxon>Tritrichomonadida</taxon>
        <taxon>Tritrichomonadidae</taxon>
        <taxon>Tritrichomonas</taxon>
    </lineage>
</organism>
<keyword evidence="4" id="KW-1133">Transmembrane helix</keyword>
<evidence type="ECO:0000256" key="3">
    <source>
        <dbReference type="ARBA" id="ARBA00023180"/>
    </source>
</evidence>
<evidence type="ECO:0000256" key="4">
    <source>
        <dbReference type="SAM" id="Phobius"/>
    </source>
</evidence>
<dbReference type="InterPro" id="IPR016201">
    <property type="entry name" value="PSI"/>
</dbReference>
<evidence type="ECO:0000256" key="1">
    <source>
        <dbReference type="ARBA" id="ARBA00004370"/>
    </source>
</evidence>
<dbReference type="Proteomes" id="UP001470230">
    <property type="component" value="Unassembled WGS sequence"/>
</dbReference>
<evidence type="ECO:0000259" key="6">
    <source>
        <dbReference type="SMART" id="SM00423"/>
    </source>
</evidence>